<reference evidence="2 3" key="1">
    <citation type="submission" date="2018-08" db="EMBL/GenBank/DDBJ databases">
        <title>Genomic Encyclopedia of Type Strains, Phase IV (KMG-IV): sequencing the most valuable type-strain genomes for metagenomic binning, comparative biology and taxonomic classification.</title>
        <authorList>
            <person name="Goeker M."/>
        </authorList>
    </citation>
    <scope>NUCLEOTIDE SEQUENCE [LARGE SCALE GENOMIC DNA]</scope>
    <source>
        <strain evidence="2 3">DSM 23923</strain>
    </source>
</reference>
<dbReference type="Proteomes" id="UP000256388">
    <property type="component" value="Unassembled WGS sequence"/>
</dbReference>
<name>A0A347ZQA1_9CHLR</name>
<dbReference type="AlphaFoldDB" id="A0A347ZQA1"/>
<evidence type="ECO:0000313" key="2">
    <source>
        <dbReference type="EMBL" id="REG06188.1"/>
    </source>
</evidence>
<sequence>MKIACITTSVIPSSSANSIQAMKVVHALKELDQDVHLWLPEFQRGDWQELADVYGLRTPFPVDWLPFTRAFKQYDFSWNAVSQARRWGADVIYTWSLQAALFALQRGRPAVMEFHDFPMGKLGPRLFRGYIRHKNPRLTLCTTRALADGLEEQYGFTFKENQLQIAPNGVELERYQDLPAPEEARRQLGLNDGLTVGYSGHFYPGRGMDVLLALAQGLPQVNFLWMGGRPEDIAPWREKLAQDGLHNVTITGFIPNSRLPLYQAAADILLMPYNRSISGSSGGNIARVINPMKMFDYLASGRAIAASDIPVFHEVLSEKNVCFCEPEDGADWVDKVGRLVQDEKLRARLGAQARQDAAQYTWKRRAQTSLDHLQKLLQ</sequence>
<dbReference type="Pfam" id="PF13692">
    <property type="entry name" value="Glyco_trans_1_4"/>
    <property type="match status" value="1"/>
</dbReference>
<proteinExistence type="predicted"/>
<dbReference type="InterPro" id="IPR028098">
    <property type="entry name" value="Glyco_trans_4-like_N"/>
</dbReference>
<dbReference type="EMBL" id="QUMS01000004">
    <property type="protein sequence ID" value="REG06188.1"/>
    <property type="molecule type" value="Genomic_DNA"/>
</dbReference>
<dbReference type="Pfam" id="PF13439">
    <property type="entry name" value="Glyco_transf_4"/>
    <property type="match status" value="1"/>
</dbReference>
<gene>
    <name evidence="2" type="ORF">DFR64_2620</name>
</gene>
<dbReference type="OrthoDB" id="9816564at2"/>
<dbReference type="GO" id="GO:0016757">
    <property type="term" value="F:glycosyltransferase activity"/>
    <property type="evidence" value="ECO:0007669"/>
    <property type="project" value="TreeGrafter"/>
</dbReference>
<dbReference type="SUPFAM" id="SSF53756">
    <property type="entry name" value="UDP-Glycosyltransferase/glycogen phosphorylase"/>
    <property type="match status" value="1"/>
</dbReference>
<dbReference type="PANTHER" id="PTHR45947:SF3">
    <property type="entry name" value="SULFOQUINOVOSYL TRANSFERASE SQD2"/>
    <property type="match status" value="1"/>
</dbReference>
<evidence type="ECO:0000313" key="3">
    <source>
        <dbReference type="Proteomes" id="UP000256388"/>
    </source>
</evidence>
<accession>A0A347ZQA1</accession>
<feature type="domain" description="Glycosyltransferase subfamily 4-like N-terminal" evidence="1">
    <location>
        <begin position="23"/>
        <end position="174"/>
    </location>
</feature>
<protein>
    <submittedName>
        <fullName evidence="2">Glycosyltransferase involved in cell wall biosynthesis</fullName>
    </submittedName>
</protein>
<keyword evidence="3" id="KW-1185">Reference proteome</keyword>
<dbReference type="PANTHER" id="PTHR45947">
    <property type="entry name" value="SULFOQUINOVOSYL TRANSFERASE SQD2"/>
    <property type="match status" value="1"/>
</dbReference>
<comment type="caution">
    <text evidence="2">The sequence shown here is derived from an EMBL/GenBank/DDBJ whole genome shotgun (WGS) entry which is preliminary data.</text>
</comment>
<organism evidence="2 3">
    <name type="scientific">Pelolinea submarina</name>
    <dbReference type="NCBI Taxonomy" id="913107"/>
    <lineage>
        <taxon>Bacteria</taxon>
        <taxon>Bacillati</taxon>
        <taxon>Chloroflexota</taxon>
        <taxon>Anaerolineae</taxon>
        <taxon>Anaerolineales</taxon>
        <taxon>Anaerolineaceae</taxon>
        <taxon>Pelolinea</taxon>
    </lineage>
</organism>
<evidence type="ECO:0000259" key="1">
    <source>
        <dbReference type="Pfam" id="PF13439"/>
    </source>
</evidence>
<dbReference type="InterPro" id="IPR050194">
    <property type="entry name" value="Glycosyltransferase_grp1"/>
</dbReference>
<dbReference type="RefSeq" id="WP_116225888.1">
    <property type="nucleotide sequence ID" value="NZ_AP018437.1"/>
</dbReference>
<dbReference type="Gene3D" id="3.40.50.2000">
    <property type="entry name" value="Glycogen Phosphorylase B"/>
    <property type="match status" value="2"/>
</dbReference>
<keyword evidence="2" id="KW-0808">Transferase</keyword>